<dbReference type="Proteomes" id="UP000533598">
    <property type="component" value="Unassembled WGS sequence"/>
</dbReference>
<name>A0A7W7CH74_9PSEU</name>
<organism evidence="1 2">
    <name type="scientific">Crossiella cryophila</name>
    <dbReference type="NCBI Taxonomy" id="43355"/>
    <lineage>
        <taxon>Bacteria</taxon>
        <taxon>Bacillati</taxon>
        <taxon>Actinomycetota</taxon>
        <taxon>Actinomycetes</taxon>
        <taxon>Pseudonocardiales</taxon>
        <taxon>Pseudonocardiaceae</taxon>
        <taxon>Crossiella</taxon>
    </lineage>
</organism>
<dbReference type="InterPro" id="IPR019546">
    <property type="entry name" value="TAT_signal_bac_arc"/>
</dbReference>
<dbReference type="InterPro" id="IPR006059">
    <property type="entry name" value="SBP"/>
</dbReference>
<comment type="caution">
    <text evidence="1">The sequence shown here is derived from an EMBL/GenBank/DDBJ whole genome shotgun (WGS) entry which is preliminary data.</text>
</comment>
<dbReference type="PANTHER" id="PTHR43649:SF14">
    <property type="entry name" value="BLR3389 PROTEIN"/>
    <property type="match status" value="1"/>
</dbReference>
<dbReference type="PROSITE" id="PS51257">
    <property type="entry name" value="PROKAR_LIPOPROTEIN"/>
    <property type="match status" value="1"/>
</dbReference>
<protein>
    <submittedName>
        <fullName evidence="1">Multiple sugar transport system substrate-binding protein</fullName>
    </submittedName>
</protein>
<dbReference type="InterPro" id="IPR050490">
    <property type="entry name" value="Bact_solute-bd_prot1"/>
</dbReference>
<sequence>MDGHLDRRRFLQGTAALALGLGVGASACGPQGAAEGTPLKFWNLFTGGDGARMMELVTAFQQARPEVSLQATTLSWGTPYYTKLAMAAAGGRSPDVAVLHLSRLAGYAPAGLLDPYDPALLAEFGLTASAFPAAAWQRAQHQGLVYALPLDTHPLVLFYNTEICGKAGLLGPDGRLLPLRGEAALLDAFRRAKQAGAQQGVVMAVSADINPWRLFWTLYRQQGGELFDPAATRLVLDEAKALRALKFLRAITVESGVARGDLNNNAAVAMFGSGQAGFFWNGEWEMPTFVEQNTPFDVIPFPAIYDTAGVHGDAHALVLPHRADRDPARTRAAVDFVRFLLQHSLTWAKGGHIPAYRPVATSPEYAQLGPASRYAAAADSLELDPPCWFGGAASELQNRAGAVFSQVCAGGLTPEAAIPEFTSAMRTLLATPRPQL</sequence>
<dbReference type="RefSeq" id="WP_185007585.1">
    <property type="nucleotide sequence ID" value="NZ_BAAAUI010000045.1"/>
</dbReference>
<accession>A0A7W7CH74</accession>
<keyword evidence="1" id="KW-0813">Transport</keyword>
<dbReference type="PROSITE" id="PS51318">
    <property type="entry name" value="TAT"/>
    <property type="match status" value="1"/>
</dbReference>
<keyword evidence="1" id="KW-0762">Sugar transport</keyword>
<dbReference type="AlphaFoldDB" id="A0A7W7CH74"/>
<dbReference type="InterPro" id="IPR006311">
    <property type="entry name" value="TAT_signal"/>
</dbReference>
<evidence type="ECO:0000313" key="1">
    <source>
        <dbReference type="EMBL" id="MBB4681190.1"/>
    </source>
</evidence>
<dbReference type="NCBIfam" id="TIGR01409">
    <property type="entry name" value="TAT_signal_seq"/>
    <property type="match status" value="1"/>
</dbReference>
<dbReference type="SUPFAM" id="SSF53850">
    <property type="entry name" value="Periplasmic binding protein-like II"/>
    <property type="match status" value="1"/>
</dbReference>
<dbReference type="Pfam" id="PF01547">
    <property type="entry name" value="SBP_bac_1"/>
    <property type="match status" value="1"/>
</dbReference>
<keyword evidence="2" id="KW-1185">Reference proteome</keyword>
<dbReference type="Gene3D" id="3.40.190.10">
    <property type="entry name" value="Periplasmic binding protein-like II"/>
    <property type="match status" value="1"/>
</dbReference>
<gene>
    <name evidence="1" type="ORF">HNR67_007308</name>
</gene>
<dbReference type="EMBL" id="JACHMH010000001">
    <property type="protein sequence ID" value="MBB4681190.1"/>
    <property type="molecule type" value="Genomic_DNA"/>
</dbReference>
<proteinExistence type="predicted"/>
<reference evidence="1 2" key="1">
    <citation type="submission" date="2020-08" db="EMBL/GenBank/DDBJ databases">
        <title>Sequencing the genomes of 1000 actinobacteria strains.</title>
        <authorList>
            <person name="Klenk H.-P."/>
        </authorList>
    </citation>
    <scope>NUCLEOTIDE SEQUENCE [LARGE SCALE GENOMIC DNA]</scope>
    <source>
        <strain evidence="1 2">DSM 44230</strain>
    </source>
</reference>
<evidence type="ECO:0000313" key="2">
    <source>
        <dbReference type="Proteomes" id="UP000533598"/>
    </source>
</evidence>
<dbReference type="PANTHER" id="PTHR43649">
    <property type="entry name" value="ARABINOSE-BINDING PROTEIN-RELATED"/>
    <property type="match status" value="1"/>
</dbReference>